<keyword evidence="2" id="KW-1185">Reference proteome</keyword>
<sequence length="94" mass="10846">MVTRNQSDTKSSITLLNGKDISGTTIVDFNVYHLLCETQKTKTIGILELKRLRKNVEEIVSKLLDKKIVVLLEGELEIHQELIRRILKQILLDF</sequence>
<comment type="caution">
    <text evidence="1">The sequence shown here is derived from an EMBL/GenBank/DDBJ whole genome shotgun (WGS) entry which is preliminary data.</text>
</comment>
<dbReference type="Proteomes" id="UP000817854">
    <property type="component" value="Unassembled WGS sequence"/>
</dbReference>
<organism evidence="1 2">
    <name type="scientific">Flavobacterium jejuense</name>
    <dbReference type="NCBI Taxonomy" id="1544455"/>
    <lineage>
        <taxon>Bacteria</taxon>
        <taxon>Pseudomonadati</taxon>
        <taxon>Bacteroidota</taxon>
        <taxon>Flavobacteriia</taxon>
        <taxon>Flavobacteriales</taxon>
        <taxon>Flavobacteriaceae</taxon>
        <taxon>Flavobacterium</taxon>
    </lineage>
</organism>
<dbReference type="RefSeq" id="WP_140961757.1">
    <property type="nucleotide sequence ID" value="NZ_VEVQ02000004.1"/>
</dbReference>
<reference evidence="1 2" key="3">
    <citation type="submission" date="2020-02" db="EMBL/GenBank/DDBJ databases">
        <title>Flavobacterium profundi sp. nov., isolated from a deep-sea seamount.</title>
        <authorList>
            <person name="Zhang D.-C."/>
        </authorList>
    </citation>
    <scope>NUCLEOTIDE SEQUENCE [LARGE SCALE GENOMIC DNA]</scope>
    <source>
        <strain evidence="1 2">EC11</strain>
    </source>
</reference>
<evidence type="ECO:0000313" key="1">
    <source>
        <dbReference type="EMBL" id="NHN25518.1"/>
    </source>
</evidence>
<gene>
    <name evidence="1" type="ORF">FIA58_007495</name>
</gene>
<protein>
    <submittedName>
        <fullName evidence="1">Uncharacterized protein</fullName>
    </submittedName>
</protein>
<evidence type="ECO:0000313" key="2">
    <source>
        <dbReference type="Proteomes" id="UP000817854"/>
    </source>
</evidence>
<dbReference type="EMBL" id="VEVQ02000004">
    <property type="protein sequence ID" value="NHN25518.1"/>
    <property type="molecule type" value="Genomic_DNA"/>
</dbReference>
<reference evidence="1 2" key="2">
    <citation type="submission" date="2019-05" db="EMBL/GenBank/DDBJ databases">
        <authorList>
            <person name="Lianzixin W."/>
        </authorList>
    </citation>
    <scope>NUCLEOTIDE SEQUENCE [LARGE SCALE GENOMIC DNA]</scope>
    <source>
        <strain evidence="1 2">EC11</strain>
    </source>
</reference>
<name>A0ABX0IPN6_9FLAO</name>
<accession>A0ABX0IPN6</accession>
<reference evidence="2" key="1">
    <citation type="submission" date="2019-05" db="EMBL/GenBank/DDBJ databases">
        <title>Flavobacterium profundi sp. nov., isolated from a deep-sea seamount.</title>
        <authorList>
            <person name="Zhang D.-C."/>
        </authorList>
    </citation>
    <scope>NUCLEOTIDE SEQUENCE [LARGE SCALE GENOMIC DNA]</scope>
    <source>
        <strain evidence="2">EC11</strain>
    </source>
</reference>
<proteinExistence type="predicted"/>